<dbReference type="PANTHER" id="PTHR43179:SF12">
    <property type="entry name" value="GALACTOFURANOSYLTRANSFERASE GLFT2"/>
    <property type="match status" value="1"/>
</dbReference>
<evidence type="ECO:0000259" key="5">
    <source>
        <dbReference type="Pfam" id="PF00535"/>
    </source>
</evidence>
<dbReference type="EMBL" id="FMYF01000001">
    <property type="protein sequence ID" value="SDB79877.1"/>
    <property type="molecule type" value="Genomic_DNA"/>
</dbReference>
<organism evidence="6 7">
    <name type="scientific">Raineyella antarctica</name>
    <dbReference type="NCBI Taxonomy" id="1577474"/>
    <lineage>
        <taxon>Bacteria</taxon>
        <taxon>Bacillati</taxon>
        <taxon>Actinomycetota</taxon>
        <taxon>Actinomycetes</taxon>
        <taxon>Propionibacteriales</taxon>
        <taxon>Propionibacteriaceae</taxon>
        <taxon>Raineyella</taxon>
    </lineage>
</organism>
<dbReference type="Pfam" id="PF00535">
    <property type="entry name" value="Glycos_transf_2"/>
    <property type="match status" value="1"/>
</dbReference>
<keyword evidence="7" id="KW-1185">Reference proteome</keyword>
<dbReference type="SUPFAM" id="SSF53448">
    <property type="entry name" value="Nucleotide-diphospho-sugar transferases"/>
    <property type="match status" value="1"/>
</dbReference>
<dbReference type="PANTHER" id="PTHR43179">
    <property type="entry name" value="RHAMNOSYLTRANSFERASE WBBL"/>
    <property type="match status" value="1"/>
</dbReference>
<evidence type="ECO:0000313" key="6">
    <source>
        <dbReference type="EMBL" id="SDB79877.1"/>
    </source>
</evidence>
<keyword evidence="4" id="KW-0808">Transferase</keyword>
<evidence type="ECO:0000256" key="1">
    <source>
        <dbReference type="ARBA" id="ARBA00004776"/>
    </source>
</evidence>
<proteinExistence type="inferred from homology"/>
<keyword evidence="3" id="KW-0328">Glycosyltransferase</keyword>
<dbReference type="InterPro" id="IPR029044">
    <property type="entry name" value="Nucleotide-diphossugar_trans"/>
</dbReference>
<evidence type="ECO:0000256" key="3">
    <source>
        <dbReference type="ARBA" id="ARBA00022676"/>
    </source>
</evidence>
<feature type="domain" description="Glycosyltransferase 2-like" evidence="5">
    <location>
        <begin position="15"/>
        <end position="135"/>
    </location>
</feature>
<evidence type="ECO:0000313" key="7">
    <source>
        <dbReference type="Proteomes" id="UP000199086"/>
    </source>
</evidence>
<dbReference type="Gene3D" id="3.90.550.10">
    <property type="entry name" value="Spore Coat Polysaccharide Biosynthesis Protein SpsA, Chain A"/>
    <property type="match status" value="1"/>
</dbReference>
<name>A0A1G6GD08_9ACTN</name>
<comment type="pathway">
    <text evidence="1">Cell wall biogenesis; cell wall polysaccharide biosynthesis.</text>
</comment>
<dbReference type="GO" id="GO:0016757">
    <property type="term" value="F:glycosyltransferase activity"/>
    <property type="evidence" value="ECO:0007669"/>
    <property type="project" value="UniProtKB-KW"/>
</dbReference>
<dbReference type="Proteomes" id="UP000199086">
    <property type="component" value="Unassembled WGS sequence"/>
</dbReference>
<sequence length="328" mass="35531">MAENRNDNPSDIDAVVVLSYFGRADTVACVESLVAGSPEARVLVIDNGSYDGVIEEIVNRWPSVETLQTGANLGFAGGMNRGIEWALDVGVGTITVLNNDTIIPRGAIAALGRLARTGVAVSPEVRYADGSERVWFGGGTIDAETSLARHLSASEISSSDGPDRPVLRPSQVLAGCCVTATAGSWQRIGSFDERYFLNFEDSDWSVRAQRAGIPLVVATDVVIYHKVSASFTGSYSYLGTFYYTRNGLLFGSTRQPWALGTRARFLRRHVIPVLGKAARDRDWARLLRQSVMIGSAVLAHLGRRYGRAPRLLEGFAGNWASKSTTTRE</sequence>
<reference evidence="6 7" key="1">
    <citation type="submission" date="2016-06" db="EMBL/GenBank/DDBJ databases">
        <authorList>
            <person name="Olsen C.W."/>
            <person name="Carey S."/>
            <person name="Hinshaw L."/>
            <person name="Karasin A.I."/>
        </authorList>
    </citation>
    <scope>NUCLEOTIDE SEQUENCE [LARGE SCALE GENOMIC DNA]</scope>
    <source>
        <strain evidence="6 7">LZ-22</strain>
    </source>
</reference>
<protein>
    <recommendedName>
        <fullName evidence="5">Glycosyltransferase 2-like domain-containing protein</fullName>
    </recommendedName>
</protein>
<evidence type="ECO:0000256" key="4">
    <source>
        <dbReference type="ARBA" id="ARBA00022679"/>
    </source>
</evidence>
<dbReference type="InterPro" id="IPR001173">
    <property type="entry name" value="Glyco_trans_2-like"/>
</dbReference>
<dbReference type="STRING" id="1577474.GA0111570_101148"/>
<gene>
    <name evidence="6" type="ORF">GA0111570_101148</name>
</gene>
<accession>A0A1G6GD08</accession>
<comment type="similarity">
    <text evidence="2">Belongs to the glycosyltransferase 2 family.</text>
</comment>
<dbReference type="AlphaFoldDB" id="A0A1G6GD08"/>
<evidence type="ECO:0000256" key="2">
    <source>
        <dbReference type="ARBA" id="ARBA00006739"/>
    </source>
</evidence>